<feature type="domain" description="MATH" evidence="4">
    <location>
        <begin position="21"/>
        <end position="78"/>
    </location>
</feature>
<dbReference type="PANTHER" id="PTHR26379">
    <property type="entry name" value="BTB/POZ AND MATH DOMAIN-CONTAINING PROTEIN 1"/>
    <property type="match status" value="1"/>
</dbReference>
<dbReference type="Pfam" id="PF00651">
    <property type="entry name" value="BTB"/>
    <property type="match status" value="1"/>
</dbReference>
<dbReference type="SUPFAM" id="SSF49599">
    <property type="entry name" value="TRAF domain-like"/>
    <property type="match status" value="1"/>
</dbReference>
<gene>
    <name evidence="5" type="primary">ga00257</name>
    <name evidence="5" type="ORF">PR202_ga00257</name>
</gene>
<dbReference type="GO" id="GO:0016567">
    <property type="term" value="P:protein ubiquitination"/>
    <property type="evidence" value="ECO:0007669"/>
    <property type="project" value="InterPro"/>
</dbReference>
<reference evidence="5" key="2">
    <citation type="submission" date="2021-12" db="EMBL/GenBank/DDBJ databases">
        <title>Resequencing data analysis of finger millet.</title>
        <authorList>
            <person name="Hatakeyama M."/>
            <person name="Aluri S."/>
            <person name="Balachadran M.T."/>
            <person name="Sivarajan S.R."/>
            <person name="Poveda L."/>
            <person name="Shimizu-Inatsugi R."/>
            <person name="Schlapbach R."/>
            <person name="Sreeman S.M."/>
            <person name="Shimizu K.K."/>
        </authorList>
    </citation>
    <scope>NUCLEOTIDE SEQUENCE</scope>
</reference>
<proteinExistence type="inferred from homology"/>
<dbReference type="InterPro" id="IPR002083">
    <property type="entry name" value="MATH/TRAF_dom"/>
</dbReference>
<dbReference type="InterPro" id="IPR011333">
    <property type="entry name" value="SKP1/BTB/POZ_sf"/>
</dbReference>
<dbReference type="InterPro" id="IPR056423">
    <property type="entry name" value="BACK_BPM_SPOP"/>
</dbReference>
<feature type="domain" description="BTB" evidence="3">
    <location>
        <begin position="130"/>
        <end position="192"/>
    </location>
</feature>
<evidence type="ECO:0000313" key="6">
    <source>
        <dbReference type="Proteomes" id="UP001054889"/>
    </source>
</evidence>
<dbReference type="Proteomes" id="UP001054889">
    <property type="component" value="Unassembled WGS sequence"/>
</dbReference>
<comment type="caution">
    <text evidence="5">The sequence shown here is derived from an EMBL/GenBank/DDBJ whole genome shotgun (WGS) entry which is preliminary data.</text>
</comment>
<comment type="similarity">
    <text evidence="2">Belongs to the Tdpoz family.</text>
</comment>
<reference evidence="5" key="1">
    <citation type="journal article" date="2018" name="DNA Res.">
        <title>Multiple hybrid de novo genome assembly of finger millet, an orphan allotetraploid crop.</title>
        <authorList>
            <person name="Hatakeyama M."/>
            <person name="Aluri S."/>
            <person name="Balachadran M.T."/>
            <person name="Sivarajan S.R."/>
            <person name="Patrignani A."/>
            <person name="Gruter S."/>
            <person name="Poveda L."/>
            <person name="Shimizu-Inatsugi R."/>
            <person name="Baeten J."/>
            <person name="Francoijs K.J."/>
            <person name="Nataraja K.N."/>
            <person name="Reddy Y.A.N."/>
            <person name="Phadnis S."/>
            <person name="Ravikumar R.L."/>
            <person name="Schlapbach R."/>
            <person name="Sreeman S.M."/>
            <person name="Shimizu K.K."/>
        </authorList>
    </citation>
    <scope>NUCLEOTIDE SEQUENCE</scope>
</reference>
<dbReference type="SUPFAM" id="SSF54695">
    <property type="entry name" value="POZ domain"/>
    <property type="match status" value="1"/>
</dbReference>
<evidence type="ECO:0000313" key="5">
    <source>
        <dbReference type="EMBL" id="GJM84574.1"/>
    </source>
</evidence>
<dbReference type="PANTHER" id="PTHR26379:SF396">
    <property type="entry name" value="BTB_POZ DOMAIN CONTAINING PROTEIN"/>
    <property type="match status" value="1"/>
</dbReference>
<dbReference type="InterPro" id="IPR008974">
    <property type="entry name" value="TRAF-like"/>
</dbReference>
<name>A0AAV5BFQ0_ELECO</name>
<evidence type="ECO:0000259" key="4">
    <source>
        <dbReference type="PROSITE" id="PS50144"/>
    </source>
</evidence>
<evidence type="ECO:0000256" key="1">
    <source>
        <dbReference type="ARBA" id="ARBA00004906"/>
    </source>
</evidence>
<evidence type="ECO:0000256" key="2">
    <source>
        <dbReference type="ARBA" id="ARBA00010846"/>
    </source>
</evidence>
<dbReference type="CDD" id="cd00121">
    <property type="entry name" value="MATH"/>
    <property type="match status" value="1"/>
</dbReference>
<dbReference type="PROSITE" id="PS50097">
    <property type="entry name" value="BTB"/>
    <property type="match status" value="1"/>
</dbReference>
<dbReference type="Gene3D" id="3.30.710.10">
    <property type="entry name" value="Potassium Channel Kv1.1, Chain A"/>
    <property type="match status" value="1"/>
</dbReference>
<protein>
    <submittedName>
        <fullName evidence="5">Uncharacterized protein</fullName>
    </submittedName>
</protein>
<dbReference type="PROSITE" id="PS50144">
    <property type="entry name" value="MATH"/>
    <property type="match status" value="1"/>
</dbReference>
<keyword evidence="6" id="KW-1185">Reference proteome</keyword>
<dbReference type="Pfam" id="PF22486">
    <property type="entry name" value="MATH_2"/>
    <property type="match status" value="1"/>
</dbReference>
<dbReference type="Pfam" id="PF24570">
    <property type="entry name" value="BACK_BPM_SPOP"/>
    <property type="match status" value="1"/>
</dbReference>
<dbReference type="SMART" id="SM00225">
    <property type="entry name" value="BTB"/>
    <property type="match status" value="1"/>
</dbReference>
<dbReference type="InterPro" id="IPR000210">
    <property type="entry name" value="BTB/POZ_dom"/>
</dbReference>
<dbReference type="AlphaFoldDB" id="A0AAV5BFQ0"/>
<dbReference type="Gene3D" id="1.25.40.420">
    <property type="match status" value="1"/>
</dbReference>
<dbReference type="Gene3D" id="2.60.210.10">
    <property type="entry name" value="Apoptosis, Tumor Necrosis Factor Receptor Associated Protein 2, Chain A"/>
    <property type="match status" value="1"/>
</dbReference>
<accession>A0AAV5BFQ0</accession>
<evidence type="ECO:0000259" key="3">
    <source>
        <dbReference type="PROSITE" id="PS50097"/>
    </source>
</evidence>
<organism evidence="5 6">
    <name type="scientific">Eleusine coracana subsp. coracana</name>
    <dbReference type="NCBI Taxonomy" id="191504"/>
    <lineage>
        <taxon>Eukaryota</taxon>
        <taxon>Viridiplantae</taxon>
        <taxon>Streptophyta</taxon>
        <taxon>Embryophyta</taxon>
        <taxon>Tracheophyta</taxon>
        <taxon>Spermatophyta</taxon>
        <taxon>Magnoliopsida</taxon>
        <taxon>Liliopsida</taxon>
        <taxon>Poales</taxon>
        <taxon>Poaceae</taxon>
        <taxon>PACMAD clade</taxon>
        <taxon>Chloridoideae</taxon>
        <taxon>Cynodonteae</taxon>
        <taxon>Eleusininae</taxon>
        <taxon>Eleusine</taxon>
    </lineage>
</organism>
<comment type="pathway">
    <text evidence="1">Protein modification; protein ubiquitination.</text>
</comment>
<dbReference type="EMBL" id="BQKI01000001">
    <property type="protein sequence ID" value="GJM84574.1"/>
    <property type="molecule type" value="Genomic_DNA"/>
</dbReference>
<sequence>MRPPASAGESSRSAIVGGTVTGHHLLDIDGYSHIMEIPNGLCIKSRPFHVAGRTWRIYYYPNGRRPQSSEYISVFIHLDTNLAEPVNACDVFVTMEVRTEERRPVSPSVVVPPSNLNGHLGDLLASQEGADVTFQVAGETFRAHRCVLAARSPVFKAELLGSMKESNKAVIVRVDDMEAQVFRALLGFVYTDVLLDHPELTKQEQAAMAQHLLVAADRYDLERMKLICEDRLCKHIDMRSVVNILVLAEQHHCLGLKEACFQFLSSQSNLNAAMASEDFENLTRSHPSVLKELLSNIAAHVPSDGK</sequence>
<dbReference type="InterPro" id="IPR045005">
    <property type="entry name" value="BPM1-6"/>
</dbReference>
<dbReference type="CDD" id="cd18280">
    <property type="entry name" value="BTB_POZ_BPM_plant"/>
    <property type="match status" value="1"/>
</dbReference>